<dbReference type="Proteomes" id="UP000798808">
    <property type="component" value="Unassembled WGS sequence"/>
</dbReference>
<keyword evidence="1" id="KW-0812">Transmembrane</keyword>
<keyword evidence="3" id="KW-1185">Reference proteome</keyword>
<dbReference type="InterPro" id="IPR022134">
    <property type="entry name" value="DUF3667"/>
</dbReference>
<feature type="transmembrane region" description="Helical" evidence="1">
    <location>
        <begin position="157"/>
        <end position="181"/>
    </location>
</feature>
<protein>
    <submittedName>
        <fullName evidence="2">DUF3667 domain-containing protein</fullName>
    </submittedName>
</protein>
<dbReference type="RefSeq" id="WP_155175778.1">
    <property type="nucleotide sequence ID" value="NZ_BAAAFL010000016.1"/>
</dbReference>
<evidence type="ECO:0000256" key="1">
    <source>
        <dbReference type="SAM" id="Phobius"/>
    </source>
</evidence>
<dbReference type="Pfam" id="PF12412">
    <property type="entry name" value="DUF3667"/>
    <property type="match status" value="1"/>
</dbReference>
<organism evidence="2 3">
    <name type="scientific">Fulvivirga kasyanovii</name>
    <dbReference type="NCBI Taxonomy" id="396812"/>
    <lineage>
        <taxon>Bacteria</taxon>
        <taxon>Pseudomonadati</taxon>
        <taxon>Bacteroidota</taxon>
        <taxon>Cytophagia</taxon>
        <taxon>Cytophagales</taxon>
        <taxon>Fulvivirgaceae</taxon>
        <taxon>Fulvivirga</taxon>
    </lineage>
</organism>
<feature type="transmembrane region" description="Helical" evidence="1">
    <location>
        <begin position="127"/>
        <end position="145"/>
    </location>
</feature>
<name>A0ABW9RVW9_9BACT</name>
<feature type="transmembrane region" description="Helical" evidence="1">
    <location>
        <begin position="217"/>
        <end position="239"/>
    </location>
</feature>
<feature type="transmembrane region" description="Helical" evidence="1">
    <location>
        <begin position="187"/>
        <end position="205"/>
    </location>
</feature>
<sequence>MICKNCSNSYEGSFCNVCGQSASVRRFNFPYFVKETFFSSLDIEKGLFYTVSQLFLRPGAAIRAYLEGKRVSLYVPVKYLLLIGALATYVSIRFDLFLSEKPGPVLHILPVDYLAMFLSFAEQYTTVINIIAIPVFALFSWLFFIGSKYNYTENLILNIYITAQQLLMLLLMFPVIAVMPALKGEVIAVYSAITLVYNFWVYFSFFEIRKLIQVVKVLLALACAYLLQFMLNYGIYLFIGDKLKGL</sequence>
<keyword evidence="1" id="KW-0472">Membrane</keyword>
<feature type="transmembrane region" description="Helical" evidence="1">
    <location>
        <begin position="73"/>
        <end position="92"/>
    </location>
</feature>
<evidence type="ECO:0000313" key="3">
    <source>
        <dbReference type="Proteomes" id="UP000798808"/>
    </source>
</evidence>
<evidence type="ECO:0000313" key="2">
    <source>
        <dbReference type="EMBL" id="MTI28343.1"/>
    </source>
</evidence>
<proteinExistence type="predicted"/>
<keyword evidence="1" id="KW-1133">Transmembrane helix</keyword>
<accession>A0ABW9RVW9</accession>
<reference evidence="2 3" key="1">
    <citation type="submission" date="2019-02" db="EMBL/GenBank/DDBJ databases">
        <authorList>
            <person name="Goldberg S.R."/>
            <person name="Haltli B.A."/>
            <person name="Correa H."/>
            <person name="Russell K.G."/>
        </authorList>
    </citation>
    <scope>NUCLEOTIDE SEQUENCE [LARGE SCALE GENOMIC DNA]</scope>
    <source>
        <strain evidence="2 3">JCM 16186</strain>
    </source>
</reference>
<comment type="caution">
    <text evidence="2">The sequence shown here is derived from an EMBL/GenBank/DDBJ whole genome shotgun (WGS) entry which is preliminary data.</text>
</comment>
<gene>
    <name evidence="2" type="ORF">E1163_25525</name>
</gene>
<dbReference type="EMBL" id="SMLW01000661">
    <property type="protein sequence ID" value="MTI28343.1"/>
    <property type="molecule type" value="Genomic_DNA"/>
</dbReference>